<evidence type="ECO:0000313" key="3">
    <source>
        <dbReference type="Proteomes" id="UP000440224"/>
    </source>
</evidence>
<dbReference type="AlphaFoldDB" id="A0A6N7PLI8"/>
<organism evidence="2 3">
    <name type="scientific">Polyangium spumosum</name>
    <dbReference type="NCBI Taxonomy" id="889282"/>
    <lineage>
        <taxon>Bacteria</taxon>
        <taxon>Pseudomonadati</taxon>
        <taxon>Myxococcota</taxon>
        <taxon>Polyangia</taxon>
        <taxon>Polyangiales</taxon>
        <taxon>Polyangiaceae</taxon>
        <taxon>Polyangium</taxon>
    </lineage>
</organism>
<keyword evidence="1" id="KW-0732">Signal</keyword>
<dbReference type="RefSeq" id="WP_153819503.1">
    <property type="nucleotide sequence ID" value="NZ_WJIE01000003.1"/>
</dbReference>
<feature type="chain" id="PRO_5026945285" evidence="1">
    <location>
        <begin position="27"/>
        <end position="471"/>
    </location>
</feature>
<reference evidence="2 3" key="1">
    <citation type="submission" date="2019-10" db="EMBL/GenBank/DDBJ databases">
        <title>A soil myxobacterium in the family Polyangiaceae.</title>
        <authorList>
            <person name="Li Y."/>
            <person name="Wang J."/>
        </authorList>
    </citation>
    <scope>NUCLEOTIDE SEQUENCE [LARGE SCALE GENOMIC DNA]</scope>
    <source>
        <strain evidence="2 3">DSM 14734</strain>
    </source>
</reference>
<evidence type="ECO:0000313" key="2">
    <source>
        <dbReference type="EMBL" id="MRG92647.1"/>
    </source>
</evidence>
<proteinExistence type="predicted"/>
<comment type="caution">
    <text evidence="2">The sequence shown here is derived from an EMBL/GenBank/DDBJ whole genome shotgun (WGS) entry which is preliminary data.</text>
</comment>
<evidence type="ECO:0000256" key="1">
    <source>
        <dbReference type="SAM" id="SignalP"/>
    </source>
</evidence>
<gene>
    <name evidence="2" type="ORF">GF068_12010</name>
</gene>
<dbReference type="Proteomes" id="UP000440224">
    <property type="component" value="Unassembled WGS sequence"/>
</dbReference>
<dbReference type="EMBL" id="WJIE01000003">
    <property type="protein sequence ID" value="MRG92647.1"/>
    <property type="molecule type" value="Genomic_DNA"/>
</dbReference>
<keyword evidence="3" id="KW-1185">Reference proteome</keyword>
<protein>
    <submittedName>
        <fullName evidence="2">DUF4331 domain-containing protein</fullName>
    </submittedName>
</protein>
<dbReference type="Pfam" id="PF14224">
    <property type="entry name" value="DUF4331"/>
    <property type="match status" value="1"/>
</dbReference>
<feature type="signal peptide" evidence="1">
    <location>
        <begin position="1"/>
        <end position="26"/>
    </location>
</feature>
<name>A0A6N7PLI8_9BACT</name>
<dbReference type="InterPro" id="IPR025566">
    <property type="entry name" value="DUF4331"/>
</dbReference>
<dbReference type="OrthoDB" id="525451at2"/>
<accession>A0A6N7PLI8</accession>
<sequence>MMKRMTWTSAALAALTTLGTAGTAMASSHAEAPGIGEDPRADNTDLYAWVEGGNLVILANYIPLEEPAAGPNWHKFSDDVLYEIHIARGPSSLEDALTYQVRFSSTPYPYVDPADMNAPVGNGKEFFSQLAGSTQSYSVTKLVNGQNPVVLVQNAPVAPPNVGPRTNALAYQIPMGKTYEQFFVDDGPTSVVRPLGGGAEGRAFAGPRDDGFSVDLGAIFDLAGLETVLGGQPYDNVSGYNVHTIALEIPLAVANGGAAVVPGTANDNQTIGVWASASRRKTRILRRNEAADNFGPWVQVSRLGLPLINEAVIGLQDKDKYNRTHPKDDVANFGAYILNPVIVRDAEFAGFYAAGGPLAACPGGAAGHKTNRTDIIDVISLNGGLGHNITAIGDVLRVDLGLASQFPNGRKVEKGTNKEEDVTDIELSLLLCKLAANVPDGVDTNDATFKSTFPYLAPPWEGSTRGKGEAP</sequence>